<keyword evidence="4" id="KW-1185">Reference proteome</keyword>
<accession>A0A0C4EG36</accession>
<gene>
    <name evidence="2" type="ORF">MAPG_11752</name>
</gene>
<proteinExistence type="predicted"/>
<dbReference type="Proteomes" id="UP000011715">
    <property type="component" value="Unassembled WGS sequence"/>
</dbReference>
<reference evidence="3" key="5">
    <citation type="submission" date="2015-06" db="UniProtKB">
        <authorList>
            <consortium name="EnsemblFungi"/>
        </authorList>
    </citation>
    <scope>IDENTIFICATION</scope>
    <source>
        <strain evidence="3">ATCC 64411</strain>
    </source>
</reference>
<dbReference type="VEuPathDB" id="FungiDB:MAPG_11752"/>
<evidence type="ECO:0000313" key="3">
    <source>
        <dbReference type="EnsemblFungi" id="MAPG_11752T0"/>
    </source>
</evidence>
<evidence type="ECO:0000256" key="1">
    <source>
        <dbReference type="SAM" id="MobiDB-lite"/>
    </source>
</evidence>
<dbReference type="EMBL" id="ADBL01002985">
    <property type="status" value="NOT_ANNOTATED_CDS"/>
    <property type="molecule type" value="Genomic_DNA"/>
</dbReference>
<reference evidence="4" key="2">
    <citation type="submission" date="2010-05" db="EMBL/GenBank/DDBJ databases">
        <title>The genome sequence of Magnaporthe poae strain ATCC 64411.</title>
        <authorList>
            <person name="Ma L.-J."/>
            <person name="Dead R."/>
            <person name="Young S."/>
            <person name="Zeng Q."/>
            <person name="Koehrsen M."/>
            <person name="Alvarado L."/>
            <person name="Berlin A."/>
            <person name="Chapman S.B."/>
            <person name="Chen Z."/>
            <person name="Freedman E."/>
            <person name="Gellesch M."/>
            <person name="Goldberg J."/>
            <person name="Griggs A."/>
            <person name="Gujja S."/>
            <person name="Heilman E.R."/>
            <person name="Heiman D."/>
            <person name="Hepburn T."/>
            <person name="Howarth C."/>
            <person name="Jen D."/>
            <person name="Larson L."/>
            <person name="Mehta T."/>
            <person name="Neiman D."/>
            <person name="Pearson M."/>
            <person name="Roberts A."/>
            <person name="Saif S."/>
            <person name="Shea T."/>
            <person name="Shenoy N."/>
            <person name="Sisk P."/>
            <person name="Stolte C."/>
            <person name="Sykes S."/>
            <person name="Walk T."/>
            <person name="White J."/>
            <person name="Yandava C."/>
            <person name="Haas B."/>
            <person name="Nusbaum C."/>
            <person name="Birren B."/>
        </authorList>
    </citation>
    <scope>NUCLEOTIDE SEQUENCE [LARGE SCALE GENOMIC DNA]</scope>
    <source>
        <strain evidence="4">ATCC 64411 / 73-15</strain>
    </source>
</reference>
<dbReference type="EMBL" id="GL877052">
    <property type="protein sequence ID" value="KLU93001.1"/>
    <property type="molecule type" value="Genomic_DNA"/>
</dbReference>
<feature type="compositionally biased region" description="Polar residues" evidence="1">
    <location>
        <begin position="73"/>
        <end position="83"/>
    </location>
</feature>
<dbReference type="AlphaFoldDB" id="A0A0C4EG36"/>
<feature type="region of interest" description="Disordered" evidence="1">
    <location>
        <begin position="20"/>
        <end position="83"/>
    </location>
</feature>
<protein>
    <submittedName>
        <fullName evidence="2 3">Uncharacterized protein</fullName>
    </submittedName>
</protein>
<sequence length="83" mass="9277">MMWSEVPLSSYVMLLHNRGSQRQARKEKEAGKFHDDVNGNTESSPAKPQRMAMGKLIRGRGGTLGQPTVYPTPRSQQPRGCCF</sequence>
<feature type="compositionally biased region" description="Basic and acidic residues" evidence="1">
    <location>
        <begin position="24"/>
        <end position="37"/>
    </location>
</feature>
<organism evidence="3 4">
    <name type="scientific">Magnaporthiopsis poae (strain ATCC 64411 / 73-15)</name>
    <name type="common">Kentucky bluegrass fungus</name>
    <name type="synonym">Magnaporthe poae</name>
    <dbReference type="NCBI Taxonomy" id="644358"/>
    <lineage>
        <taxon>Eukaryota</taxon>
        <taxon>Fungi</taxon>
        <taxon>Dikarya</taxon>
        <taxon>Ascomycota</taxon>
        <taxon>Pezizomycotina</taxon>
        <taxon>Sordariomycetes</taxon>
        <taxon>Sordariomycetidae</taxon>
        <taxon>Magnaporthales</taxon>
        <taxon>Magnaporthaceae</taxon>
        <taxon>Magnaporthiopsis</taxon>
    </lineage>
</organism>
<reference evidence="2" key="3">
    <citation type="submission" date="2011-03" db="EMBL/GenBank/DDBJ databases">
        <title>Annotation of Magnaporthe poae ATCC 64411.</title>
        <authorList>
            <person name="Ma L.-J."/>
            <person name="Dead R."/>
            <person name="Young S.K."/>
            <person name="Zeng Q."/>
            <person name="Gargeya S."/>
            <person name="Fitzgerald M."/>
            <person name="Haas B."/>
            <person name="Abouelleil A."/>
            <person name="Alvarado L."/>
            <person name="Arachchi H.M."/>
            <person name="Berlin A."/>
            <person name="Brown A."/>
            <person name="Chapman S.B."/>
            <person name="Chen Z."/>
            <person name="Dunbar C."/>
            <person name="Freedman E."/>
            <person name="Gearin G."/>
            <person name="Gellesch M."/>
            <person name="Goldberg J."/>
            <person name="Griggs A."/>
            <person name="Gujja S."/>
            <person name="Heiman D."/>
            <person name="Howarth C."/>
            <person name="Larson L."/>
            <person name="Lui A."/>
            <person name="MacDonald P.J.P."/>
            <person name="Mehta T."/>
            <person name="Montmayeur A."/>
            <person name="Murphy C."/>
            <person name="Neiman D."/>
            <person name="Pearson M."/>
            <person name="Priest M."/>
            <person name="Roberts A."/>
            <person name="Saif S."/>
            <person name="Shea T."/>
            <person name="Shenoy N."/>
            <person name="Sisk P."/>
            <person name="Stolte C."/>
            <person name="Sykes S."/>
            <person name="Yandava C."/>
            <person name="Wortman J."/>
            <person name="Nusbaum C."/>
            <person name="Birren B."/>
        </authorList>
    </citation>
    <scope>NUCLEOTIDE SEQUENCE</scope>
    <source>
        <strain evidence="2">ATCC 64411</strain>
    </source>
</reference>
<evidence type="ECO:0000313" key="2">
    <source>
        <dbReference type="EMBL" id="KLU93001.1"/>
    </source>
</evidence>
<reference evidence="2" key="1">
    <citation type="submission" date="2010-05" db="EMBL/GenBank/DDBJ databases">
        <title>The Genome Sequence of Magnaporthe poae strain ATCC 64411.</title>
        <authorList>
            <consortium name="The Broad Institute Genome Sequencing Platform"/>
            <consortium name="Broad Institute Genome Sequencing Center for Infectious Disease"/>
            <person name="Ma L.-J."/>
            <person name="Dead R."/>
            <person name="Young S."/>
            <person name="Zeng Q."/>
            <person name="Koehrsen M."/>
            <person name="Alvarado L."/>
            <person name="Berlin A."/>
            <person name="Chapman S.B."/>
            <person name="Chen Z."/>
            <person name="Freedman E."/>
            <person name="Gellesch M."/>
            <person name="Goldberg J."/>
            <person name="Griggs A."/>
            <person name="Gujja S."/>
            <person name="Heilman E.R."/>
            <person name="Heiman D."/>
            <person name="Hepburn T."/>
            <person name="Howarth C."/>
            <person name="Jen D."/>
            <person name="Larson L."/>
            <person name="Mehta T."/>
            <person name="Neiman D."/>
            <person name="Pearson M."/>
            <person name="Roberts A."/>
            <person name="Saif S."/>
            <person name="Shea T."/>
            <person name="Shenoy N."/>
            <person name="Sisk P."/>
            <person name="Stolte C."/>
            <person name="Sykes S."/>
            <person name="Walk T."/>
            <person name="White J."/>
            <person name="Yandava C."/>
            <person name="Haas B."/>
            <person name="Nusbaum C."/>
            <person name="Birren B."/>
        </authorList>
    </citation>
    <scope>NUCLEOTIDE SEQUENCE</scope>
    <source>
        <strain evidence="2">ATCC 64411</strain>
    </source>
</reference>
<name>A0A0C4EG36_MAGP6</name>
<reference evidence="3" key="4">
    <citation type="journal article" date="2015" name="G3 (Bethesda)">
        <title>Genome sequences of three phytopathogenic species of the Magnaporthaceae family of fungi.</title>
        <authorList>
            <person name="Okagaki L.H."/>
            <person name="Nunes C.C."/>
            <person name="Sailsbery J."/>
            <person name="Clay B."/>
            <person name="Brown D."/>
            <person name="John T."/>
            <person name="Oh Y."/>
            <person name="Young N."/>
            <person name="Fitzgerald M."/>
            <person name="Haas B.J."/>
            <person name="Zeng Q."/>
            <person name="Young S."/>
            <person name="Adiconis X."/>
            <person name="Fan L."/>
            <person name="Levin J.Z."/>
            <person name="Mitchell T.K."/>
            <person name="Okubara P.A."/>
            <person name="Farman M.L."/>
            <person name="Kohn L.M."/>
            <person name="Birren B."/>
            <person name="Ma L.-J."/>
            <person name="Dean R.A."/>
        </authorList>
    </citation>
    <scope>NUCLEOTIDE SEQUENCE</scope>
    <source>
        <strain evidence="3">ATCC 64411 / 73-15</strain>
    </source>
</reference>
<dbReference type="EnsemblFungi" id="MAPG_11752T0">
    <property type="protein sequence ID" value="MAPG_11752T0"/>
    <property type="gene ID" value="MAPG_11752"/>
</dbReference>
<evidence type="ECO:0000313" key="4">
    <source>
        <dbReference type="Proteomes" id="UP000011715"/>
    </source>
</evidence>